<dbReference type="OrthoDB" id="5022306at2"/>
<dbReference type="Pfam" id="PF12867">
    <property type="entry name" value="DinB_2"/>
    <property type="match status" value="1"/>
</dbReference>
<evidence type="ECO:0000313" key="2">
    <source>
        <dbReference type="EMBL" id="TQM14615.1"/>
    </source>
</evidence>
<dbReference type="SUPFAM" id="SSF109854">
    <property type="entry name" value="DinB/YfiT-like putative metalloenzymes"/>
    <property type="match status" value="1"/>
</dbReference>
<protein>
    <submittedName>
        <fullName evidence="2">DinB family protein</fullName>
    </submittedName>
</protein>
<sequence length="187" mass="20524">MGIDWTTQLVEQLEWHWQGHLRPKLHGLTDDEYFWEPAPGSWNVRPRGTSPAPVQAGSGGFTIDFAFPEPDPPPVTTIAWRIGHVVVGVFGARAGSHFGGPAMDYQSHVYAGTAEEALRQLDETYDAWISGVRGLDDAALARPVGPAEGPWAEHPMATLVLHIHREAIHHGAEILLLRDLYRSRGAG</sequence>
<dbReference type="EMBL" id="VFPA01000001">
    <property type="protein sequence ID" value="TQM14615.1"/>
    <property type="molecule type" value="Genomic_DNA"/>
</dbReference>
<dbReference type="RefSeq" id="WP_142049163.1">
    <property type="nucleotide sequence ID" value="NZ_VFPA01000001.1"/>
</dbReference>
<proteinExistence type="predicted"/>
<gene>
    <name evidence="2" type="ORF">FB558_1381</name>
</gene>
<dbReference type="AlphaFoldDB" id="A0A543DZ56"/>
<reference evidence="2 3" key="1">
    <citation type="submission" date="2019-06" db="EMBL/GenBank/DDBJ databases">
        <title>Sequencing the genomes of 1000 actinobacteria strains.</title>
        <authorList>
            <person name="Klenk H.-P."/>
        </authorList>
    </citation>
    <scope>NUCLEOTIDE SEQUENCE [LARGE SCALE GENOMIC DNA]</scope>
    <source>
        <strain evidence="2 3">DSM 45301</strain>
    </source>
</reference>
<dbReference type="Gene3D" id="1.20.120.450">
    <property type="entry name" value="dinb family like domain"/>
    <property type="match status" value="1"/>
</dbReference>
<organism evidence="2 3">
    <name type="scientific">Pseudonocardia kunmingensis</name>
    <dbReference type="NCBI Taxonomy" id="630975"/>
    <lineage>
        <taxon>Bacteria</taxon>
        <taxon>Bacillati</taxon>
        <taxon>Actinomycetota</taxon>
        <taxon>Actinomycetes</taxon>
        <taxon>Pseudonocardiales</taxon>
        <taxon>Pseudonocardiaceae</taxon>
        <taxon>Pseudonocardia</taxon>
    </lineage>
</organism>
<feature type="domain" description="DinB-like" evidence="1">
    <location>
        <begin position="72"/>
        <end position="174"/>
    </location>
</feature>
<keyword evidence="3" id="KW-1185">Reference proteome</keyword>
<dbReference type="Proteomes" id="UP000315677">
    <property type="component" value="Unassembled WGS sequence"/>
</dbReference>
<dbReference type="InterPro" id="IPR024775">
    <property type="entry name" value="DinB-like"/>
</dbReference>
<evidence type="ECO:0000259" key="1">
    <source>
        <dbReference type="Pfam" id="PF12867"/>
    </source>
</evidence>
<comment type="caution">
    <text evidence="2">The sequence shown here is derived from an EMBL/GenBank/DDBJ whole genome shotgun (WGS) entry which is preliminary data.</text>
</comment>
<name>A0A543DZ56_9PSEU</name>
<evidence type="ECO:0000313" key="3">
    <source>
        <dbReference type="Proteomes" id="UP000315677"/>
    </source>
</evidence>
<accession>A0A543DZ56</accession>
<dbReference type="InterPro" id="IPR034660">
    <property type="entry name" value="DinB/YfiT-like"/>
</dbReference>